<dbReference type="NCBIfam" id="TIGR01850">
    <property type="entry name" value="argC"/>
    <property type="match status" value="1"/>
</dbReference>
<evidence type="ECO:0000256" key="7">
    <source>
        <dbReference type="HAMAP-Rule" id="MF_00150"/>
    </source>
</evidence>
<feature type="active site" evidence="7 8">
    <location>
        <position position="153"/>
    </location>
</feature>
<evidence type="ECO:0000313" key="11">
    <source>
        <dbReference type="Proteomes" id="UP000240424"/>
    </source>
</evidence>
<evidence type="ECO:0000256" key="4">
    <source>
        <dbReference type="ARBA" id="ARBA00022857"/>
    </source>
</evidence>
<dbReference type="Gene3D" id="3.30.360.10">
    <property type="entry name" value="Dihydrodipicolinate Reductase, domain 2"/>
    <property type="match status" value="1"/>
</dbReference>
<dbReference type="InterPro" id="IPR058924">
    <property type="entry name" value="AGPR_dimerisation_dom"/>
</dbReference>
<dbReference type="FunFam" id="3.30.360.10:FF:000014">
    <property type="entry name" value="N-acetyl-gamma-glutamyl-phosphate reductase"/>
    <property type="match status" value="1"/>
</dbReference>
<keyword evidence="7" id="KW-0963">Cytoplasm</keyword>
<dbReference type="GO" id="GO:0006526">
    <property type="term" value="P:L-arginine biosynthetic process"/>
    <property type="evidence" value="ECO:0007669"/>
    <property type="project" value="UniProtKB-UniRule"/>
</dbReference>
<organism evidence="10 11">
    <name type="scientific">Mycobacterium numidiamassiliense</name>
    <dbReference type="NCBI Taxonomy" id="1841861"/>
    <lineage>
        <taxon>Bacteria</taxon>
        <taxon>Bacillati</taxon>
        <taxon>Actinomycetota</taxon>
        <taxon>Actinomycetes</taxon>
        <taxon>Mycobacteriales</taxon>
        <taxon>Mycobacteriaceae</taxon>
        <taxon>Mycobacterium</taxon>
    </lineage>
</organism>
<comment type="pathway">
    <text evidence="1 7">Amino-acid biosynthesis; L-arginine biosynthesis; N(2)-acetyl-L-ornithine from L-glutamate: step 3/4.</text>
</comment>
<name>A0A2U3PFB2_9MYCO</name>
<comment type="function">
    <text evidence="7">Catalyzes the NADPH-dependent reduction of N-acetyl-5-glutamyl phosphate to yield N-acetyl-L-glutamate 5-semialdehyde.</text>
</comment>
<dbReference type="Gene3D" id="3.40.50.720">
    <property type="entry name" value="NAD(P)-binding Rossmann-like Domain"/>
    <property type="match status" value="1"/>
</dbReference>
<keyword evidence="11" id="KW-1185">Reference proteome</keyword>
<protein>
    <recommendedName>
        <fullName evidence="7">N-acetyl-gamma-glutamyl-phosphate reductase</fullName>
        <shortName evidence="7">AGPR</shortName>
        <ecNumber evidence="7">1.2.1.38</ecNumber>
    </recommendedName>
    <alternativeName>
        <fullName evidence="7">N-acetyl-glutamate semialdehyde dehydrogenase</fullName>
        <shortName evidence="7">NAGSA dehydrogenase</shortName>
    </alternativeName>
</protein>
<dbReference type="SUPFAM" id="SSF55347">
    <property type="entry name" value="Glyceraldehyde-3-phosphate dehydrogenase-like, C-terminal domain"/>
    <property type="match status" value="1"/>
</dbReference>
<dbReference type="STRING" id="1841861.GCA_900157365_02987"/>
<accession>A0A2U3PFB2</accession>
<evidence type="ECO:0000256" key="2">
    <source>
        <dbReference type="ARBA" id="ARBA00022571"/>
    </source>
</evidence>
<dbReference type="GO" id="GO:0005737">
    <property type="term" value="C:cytoplasm"/>
    <property type="evidence" value="ECO:0007669"/>
    <property type="project" value="UniProtKB-SubCell"/>
</dbReference>
<dbReference type="PANTHER" id="PTHR32338:SF10">
    <property type="entry name" value="N-ACETYL-GAMMA-GLUTAMYL-PHOSPHATE REDUCTASE, CHLOROPLASTIC-RELATED"/>
    <property type="match status" value="1"/>
</dbReference>
<dbReference type="InterPro" id="IPR000534">
    <property type="entry name" value="Semialdehyde_DH_NAD-bd"/>
</dbReference>
<evidence type="ECO:0000313" key="10">
    <source>
        <dbReference type="EMBL" id="SPM42447.1"/>
    </source>
</evidence>
<dbReference type="PANTHER" id="PTHR32338">
    <property type="entry name" value="N-ACETYL-GAMMA-GLUTAMYL-PHOSPHATE REDUCTASE, CHLOROPLASTIC-RELATED-RELATED"/>
    <property type="match status" value="1"/>
</dbReference>
<feature type="domain" description="Semialdehyde dehydrogenase NAD-binding" evidence="9">
    <location>
        <begin position="6"/>
        <end position="145"/>
    </location>
</feature>
<dbReference type="CDD" id="cd24148">
    <property type="entry name" value="AGPR_1_actinobacAGPR_like"/>
    <property type="match status" value="1"/>
</dbReference>
<keyword evidence="3 7" id="KW-0028">Amino-acid biosynthesis</keyword>
<comment type="similarity">
    <text evidence="7">Belongs to the NAGSA dehydrogenase family. Type 1 subfamily.</text>
</comment>
<dbReference type="SUPFAM" id="SSF51735">
    <property type="entry name" value="NAD(P)-binding Rossmann-fold domains"/>
    <property type="match status" value="1"/>
</dbReference>
<dbReference type="RefSeq" id="WP_077080892.1">
    <property type="nucleotide sequence ID" value="NZ_FUEZ01000004.1"/>
</dbReference>
<gene>
    <name evidence="7" type="primary">argC</name>
    <name evidence="10" type="ORF">MNAB215_4667</name>
</gene>
<evidence type="ECO:0000256" key="3">
    <source>
        <dbReference type="ARBA" id="ARBA00022605"/>
    </source>
</evidence>
<proteinExistence type="inferred from homology"/>
<dbReference type="GO" id="GO:0051287">
    <property type="term" value="F:NAD binding"/>
    <property type="evidence" value="ECO:0007669"/>
    <property type="project" value="InterPro"/>
</dbReference>
<evidence type="ECO:0000256" key="1">
    <source>
        <dbReference type="ARBA" id="ARBA00004862"/>
    </source>
</evidence>
<evidence type="ECO:0000259" key="9">
    <source>
        <dbReference type="SMART" id="SM00859"/>
    </source>
</evidence>
<dbReference type="InterPro" id="IPR000706">
    <property type="entry name" value="AGPR_type-1"/>
</dbReference>
<dbReference type="GO" id="GO:0003942">
    <property type="term" value="F:N-acetyl-gamma-glutamyl-phosphate reductase activity"/>
    <property type="evidence" value="ECO:0007669"/>
    <property type="project" value="UniProtKB-UniRule"/>
</dbReference>
<sequence length="347" mass="35403">MGVTTTVAIAGASGYAGGEILRLLLGHPAYRDGRLAIGALTAGDSAGTPLAEHHPNLLPLGSRVLQPTDAAALAGHDVVFTALPPGRSAGLAAQLGEDTRIIDCGGDFRLRDAAVWERFYGCAHAGTWPYGLPELPGARDQLRGATRIAVPGCYPTAALLALVPAVAEGLAEPAVTVVAVSGTSGAGRAAKVELLGSEVIGSARAYNIGGVHRHTPEIAQGLRTVTDRDVSVSFTPVLIPTTRGILATCTARCVAPVSQVRAAYEKHYSGEPFVHLLPEGRLPRTGAVIGSNAAQMAVAVDEDAETLVVVCAIDNLVKGTAGAAVQSMNLAVGWPETDGLSVVGLAP</sequence>
<keyword evidence="5 7" id="KW-0560">Oxidoreductase</keyword>
<keyword evidence="2 7" id="KW-0055">Arginine biosynthesis</keyword>
<evidence type="ECO:0000256" key="5">
    <source>
        <dbReference type="ARBA" id="ARBA00023002"/>
    </source>
</evidence>
<dbReference type="PROSITE" id="PS01224">
    <property type="entry name" value="ARGC"/>
    <property type="match status" value="1"/>
</dbReference>
<dbReference type="SMART" id="SM00859">
    <property type="entry name" value="Semialdhyde_dh"/>
    <property type="match status" value="1"/>
</dbReference>
<dbReference type="InterPro" id="IPR023013">
    <property type="entry name" value="AGPR_AS"/>
</dbReference>
<dbReference type="AlphaFoldDB" id="A0A2U3PFB2"/>
<dbReference type="EC" id="1.2.1.38" evidence="7"/>
<dbReference type="Proteomes" id="UP000240424">
    <property type="component" value="Unassembled WGS sequence"/>
</dbReference>
<dbReference type="UniPathway" id="UPA00068">
    <property type="reaction ID" value="UER00108"/>
</dbReference>
<comment type="catalytic activity">
    <reaction evidence="6 7">
        <text>N-acetyl-L-glutamate 5-semialdehyde + phosphate + NADP(+) = N-acetyl-L-glutamyl 5-phosphate + NADPH + H(+)</text>
        <dbReference type="Rhea" id="RHEA:21588"/>
        <dbReference type="ChEBI" id="CHEBI:15378"/>
        <dbReference type="ChEBI" id="CHEBI:29123"/>
        <dbReference type="ChEBI" id="CHEBI:43474"/>
        <dbReference type="ChEBI" id="CHEBI:57783"/>
        <dbReference type="ChEBI" id="CHEBI:57936"/>
        <dbReference type="ChEBI" id="CHEBI:58349"/>
        <dbReference type="EC" id="1.2.1.38"/>
    </reaction>
</comment>
<dbReference type="CDD" id="cd23934">
    <property type="entry name" value="AGPR_1_C"/>
    <property type="match status" value="1"/>
</dbReference>
<comment type="subcellular location">
    <subcellularLocation>
        <location evidence="7">Cytoplasm</location>
    </subcellularLocation>
</comment>
<dbReference type="HAMAP" id="MF_00150">
    <property type="entry name" value="ArgC_type1"/>
    <property type="match status" value="1"/>
</dbReference>
<dbReference type="GO" id="GO:0070401">
    <property type="term" value="F:NADP+ binding"/>
    <property type="evidence" value="ECO:0007669"/>
    <property type="project" value="InterPro"/>
</dbReference>
<dbReference type="InterPro" id="IPR036291">
    <property type="entry name" value="NAD(P)-bd_dom_sf"/>
</dbReference>
<evidence type="ECO:0000256" key="6">
    <source>
        <dbReference type="ARBA" id="ARBA00050557"/>
    </source>
</evidence>
<dbReference type="Pfam" id="PF01118">
    <property type="entry name" value="Semialdhyde_dh"/>
    <property type="match status" value="1"/>
</dbReference>
<dbReference type="EMBL" id="FUEZ01000004">
    <property type="protein sequence ID" value="SPM42447.1"/>
    <property type="molecule type" value="Genomic_DNA"/>
</dbReference>
<dbReference type="Pfam" id="PF22698">
    <property type="entry name" value="Semialdhyde_dhC_1"/>
    <property type="match status" value="1"/>
</dbReference>
<reference evidence="10 11" key="1">
    <citation type="submission" date="2017-01" db="EMBL/GenBank/DDBJ databases">
        <authorList>
            <consortium name="Urmite Genomes"/>
        </authorList>
    </citation>
    <scope>NUCLEOTIDE SEQUENCE [LARGE SCALE GENOMIC DNA]</scope>
    <source>
        <strain evidence="10 11">AB215</strain>
    </source>
</reference>
<dbReference type="InterPro" id="IPR050085">
    <property type="entry name" value="AGPR"/>
</dbReference>
<dbReference type="OrthoDB" id="9801289at2"/>
<keyword evidence="4 7" id="KW-0521">NADP</keyword>
<evidence type="ECO:0000256" key="8">
    <source>
        <dbReference type="PROSITE-ProRule" id="PRU10010"/>
    </source>
</evidence>